<dbReference type="InterPro" id="IPR052511">
    <property type="entry name" value="ATP-dep_Helicase"/>
</dbReference>
<keyword evidence="2" id="KW-0547">Nucleotide-binding</keyword>
<protein>
    <submittedName>
        <fullName evidence="2">Helicase-like protein</fullName>
    </submittedName>
</protein>
<keyword evidence="2" id="KW-0067">ATP-binding</keyword>
<dbReference type="GO" id="GO:0003677">
    <property type="term" value="F:DNA binding"/>
    <property type="evidence" value="ECO:0007669"/>
    <property type="project" value="TreeGrafter"/>
</dbReference>
<name>A0A3N2BGY6_9MICO</name>
<dbReference type="PANTHER" id="PTHR47962:SF5">
    <property type="entry name" value="ATP-DEPENDENT HELICASE LHR-RELATED"/>
    <property type="match status" value="1"/>
</dbReference>
<dbReference type="InterPro" id="IPR027417">
    <property type="entry name" value="P-loop_NTPase"/>
</dbReference>
<reference evidence="2 3" key="1">
    <citation type="submission" date="2018-11" db="EMBL/GenBank/DDBJ databases">
        <title>Sequencing the genomes of 1000 actinobacteria strains.</title>
        <authorList>
            <person name="Klenk H.-P."/>
        </authorList>
    </citation>
    <scope>NUCLEOTIDE SEQUENCE [LARGE SCALE GENOMIC DNA]</scope>
    <source>
        <strain evidence="2 3">DSM 11294</strain>
    </source>
</reference>
<evidence type="ECO:0000259" key="1">
    <source>
        <dbReference type="PROSITE" id="PS51194"/>
    </source>
</evidence>
<dbReference type="OrthoDB" id="3197455at2"/>
<evidence type="ECO:0000313" key="3">
    <source>
        <dbReference type="Proteomes" id="UP000280668"/>
    </source>
</evidence>
<dbReference type="PANTHER" id="PTHR47962">
    <property type="entry name" value="ATP-DEPENDENT HELICASE LHR-RELATED-RELATED"/>
    <property type="match status" value="1"/>
</dbReference>
<keyword evidence="2" id="KW-0347">Helicase</keyword>
<organism evidence="2 3">
    <name type="scientific">Bogoriella caseilytica</name>
    <dbReference type="NCBI Taxonomy" id="56055"/>
    <lineage>
        <taxon>Bacteria</taxon>
        <taxon>Bacillati</taxon>
        <taxon>Actinomycetota</taxon>
        <taxon>Actinomycetes</taxon>
        <taxon>Micrococcales</taxon>
        <taxon>Bogoriellaceae</taxon>
        <taxon>Bogoriella</taxon>
    </lineage>
</organism>
<evidence type="ECO:0000313" key="2">
    <source>
        <dbReference type="EMBL" id="ROR74495.1"/>
    </source>
</evidence>
<dbReference type="InterPro" id="IPR001650">
    <property type="entry name" value="Helicase_C-like"/>
</dbReference>
<feature type="domain" description="Helicase C-terminal" evidence="1">
    <location>
        <begin position="1"/>
        <end position="149"/>
    </location>
</feature>
<dbReference type="PROSITE" id="PS51194">
    <property type="entry name" value="HELICASE_CTER"/>
    <property type="match status" value="1"/>
</dbReference>
<dbReference type="GO" id="GO:0004386">
    <property type="term" value="F:helicase activity"/>
    <property type="evidence" value="ECO:0007669"/>
    <property type="project" value="UniProtKB-KW"/>
</dbReference>
<dbReference type="GO" id="GO:0016887">
    <property type="term" value="F:ATP hydrolysis activity"/>
    <property type="evidence" value="ECO:0007669"/>
    <property type="project" value="TreeGrafter"/>
</dbReference>
<dbReference type="SUPFAM" id="SSF52540">
    <property type="entry name" value="P-loop containing nucleoside triphosphate hydrolases"/>
    <property type="match status" value="1"/>
</dbReference>
<comment type="caution">
    <text evidence="2">The sequence shown here is derived from an EMBL/GenBank/DDBJ whole genome shotgun (WGS) entry which is preliminary data.</text>
</comment>
<dbReference type="RefSeq" id="WP_123304847.1">
    <property type="nucleotide sequence ID" value="NZ_RKHK01000001.1"/>
</dbReference>
<keyword evidence="3" id="KW-1185">Reference proteome</keyword>
<dbReference type="AlphaFoldDB" id="A0A3N2BGY6"/>
<sequence length="453" mass="49858">MGRATALHQGEKRLVFLESRRKSEELSYELRELGVETFLSHSSLAVEERRRSERAFAESRNCVIVATSTLELGVDIGDLDRVIQVDSPRTVASFLQRLGRTGRRSGSERNMLFLVTERNQLPLAAAILLLWERGFVEPVAPPPQPRHLTAQQLLAVALQEGSFGAHCWRSWWGDLALMDDGEEVLQYLQNEEFLAADGDLLMIGPSAEKNFGRRHFMDLLSSFTVEKQLRVLAGTKEIGFVSPLALPPESERGTKPLVLNGYGWRVLDVDWRRFVVDVHPEPRRGDVRWTSGPIALSFELMRAQRDVLLGATPGVTLSARAKKALAGLREDDQADVSANALVIRDKPAGRELWTWAGLRANATFAAALGAPVASMDNEYLALEGIVSLDDIRRANVAEAVPAIDRAAVDALKFSAALPPGLAARTLAERFTDRPGAQQIAAASWEVLQAEGTV</sequence>
<keyword evidence="2" id="KW-0378">Hydrolase</keyword>
<dbReference type="EMBL" id="RKHK01000001">
    <property type="protein sequence ID" value="ROR74495.1"/>
    <property type="molecule type" value="Genomic_DNA"/>
</dbReference>
<dbReference type="Proteomes" id="UP000280668">
    <property type="component" value="Unassembled WGS sequence"/>
</dbReference>
<dbReference type="SMART" id="SM00490">
    <property type="entry name" value="HELICc"/>
    <property type="match status" value="1"/>
</dbReference>
<accession>A0A3N2BGY6</accession>
<proteinExistence type="predicted"/>
<gene>
    <name evidence="2" type="ORF">EDD31_2913</name>
</gene>
<dbReference type="Gene3D" id="3.40.50.300">
    <property type="entry name" value="P-loop containing nucleotide triphosphate hydrolases"/>
    <property type="match status" value="1"/>
</dbReference>
<dbReference type="Pfam" id="PF00271">
    <property type="entry name" value="Helicase_C"/>
    <property type="match status" value="1"/>
</dbReference>